<dbReference type="Pfam" id="PF12679">
    <property type="entry name" value="ABC2_membrane_2"/>
    <property type="match status" value="1"/>
</dbReference>
<keyword evidence="1" id="KW-1133">Transmembrane helix</keyword>
<dbReference type="GO" id="GO:0005886">
    <property type="term" value="C:plasma membrane"/>
    <property type="evidence" value="ECO:0007669"/>
    <property type="project" value="UniProtKB-SubCell"/>
</dbReference>
<reference evidence="2 3" key="1">
    <citation type="submission" date="2016-09" db="EMBL/GenBank/DDBJ databases">
        <title>Genome sequence of Eubacterium angustum.</title>
        <authorList>
            <person name="Poehlein A."/>
            <person name="Daniel R."/>
        </authorList>
    </citation>
    <scope>NUCLEOTIDE SEQUENCE [LARGE SCALE GENOMIC DNA]</scope>
    <source>
        <strain evidence="2 3">DSM 1989</strain>
    </source>
</reference>
<dbReference type="EMBL" id="MKIE01000006">
    <property type="protein sequence ID" value="OHW61902.1"/>
    <property type="molecule type" value="Genomic_DNA"/>
</dbReference>
<feature type="transmembrane region" description="Helical" evidence="1">
    <location>
        <begin position="74"/>
        <end position="95"/>
    </location>
</feature>
<dbReference type="GO" id="GO:0140359">
    <property type="term" value="F:ABC-type transporter activity"/>
    <property type="evidence" value="ECO:0007669"/>
    <property type="project" value="InterPro"/>
</dbReference>
<evidence type="ECO:0000256" key="1">
    <source>
        <dbReference type="SAM" id="Phobius"/>
    </source>
</evidence>
<protein>
    <submittedName>
        <fullName evidence="2">ABC-2 family transporter protein</fullName>
    </submittedName>
</protein>
<keyword evidence="1" id="KW-0472">Membrane</keyword>
<keyword evidence="3" id="KW-1185">Reference proteome</keyword>
<feature type="transmembrane region" description="Helical" evidence="1">
    <location>
        <begin position="12"/>
        <end position="33"/>
    </location>
</feature>
<evidence type="ECO:0000313" key="2">
    <source>
        <dbReference type="EMBL" id="OHW61902.1"/>
    </source>
</evidence>
<accession>A0A1S1V5Q7</accession>
<evidence type="ECO:0000313" key="3">
    <source>
        <dbReference type="Proteomes" id="UP000180254"/>
    </source>
</evidence>
<dbReference type="RefSeq" id="WP_071063542.1">
    <property type="nucleotide sequence ID" value="NZ_MKIE01000006.1"/>
</dbReference>
<keyword evidence="1" id="KW-0812">Transmembrane</keyword>
<feature type="transmembrane region" description="Helical" evidence="1">
    <location>
        <begin position="166"/>
        <end position="188"/>
    </location>
</feature>
<feature type="transmembrane region" description="Helical" evidence="1">
    <location>
        <begin position="243"/>
        <end position="264"/>
    </location>
</feature>
<dbReference type="PANTHER" id="PTHR43471">
    <property type="entry name" value="ABC TRANSPORTER PERMEASE"/>
    <property type="match status" value="1"/>
</dbReference>
<sequence length="271" mass="30054">MNVFKFEIKRLLKSGIVWGVVNGLLVLLFMLFFPSMEKSGLQKVFEAELKSFPEGLMEAFGIDMGIDFTNISEYLAYVIQYIAMASGVYAIILGVNSLIKEETEGSIEFLYAQPIRRRTIVTNKLASNATIYALYLVILWAITALSCAAVKPDDTALAEVLKDVSYIILGMGFTGYVFMAVGFALSTVVRSSKGAVPMAMSVFFVTFIMGVLGKLKENLGFFKYLSPFEYASPSEVIRNGVELVNLSLGGIIILLGITVTYYLYERKDMRI</sequence>
<proteinExistence type="predicted"/>
<dbReference type="OrthoDB" id="9800309at2"/>
<gene>
    <name evidence="2" type="ORF">EUAN_16650</name>
</gene>
<dbReference type="STRING" id="39480.EUAN_16650"/>
<dbReference type="PANTHER" id="PTHR43471:SF12">
    <property type="entry name" value="HYPOTHETICAL MEMBRANE PROTEIN, CONSERVED"/>
    <property type="match status" value="1"/>
</dbReference>
<feature type="transmembrane region" description="Helical" evidence="1">
    <location>
        <begin position="195"/>
        <end position="215"/>
    </location>
</feature>
<organism evidence="2 3">
    <name type="scientific">Andreesenia angusta</name>
    <dbReference type="NCBI Taxonomy" id="39480"/>
    <lineage>
        <taxon>Bacteria</taxon>
        <taxon>Bacillati</taxon>
        <taxon>Bacillota</taxon>
        <taxon>Tissierellia</taxon>
        <taxon>Tissierellales</taxon>
        <taxon>Gottschalkiaceae</taxon>
        <taxon>Andreesenia</taxon>
    </lineage>
</organism>
<dbReference type="AlphaFoldDB" id="A0A1S1V5Q7"/>
<dbReference type="Proteomes" id="UP000180254">
    <property type="component" value="Unassembled WGS sequence"/>
</dbReference>
<comment type="caution">
    <text evidence="2">The sequence shown here is derived from an EMBL/GenBank/DDBJ whole genome shotgun (WGS) entry which is preliminary data.</text>
</comment>
<name>A0A1S1V5Q7_9FIRM</name>
<feature type="transmembrane region" description="Helical" evidence="1">
    <location>
        <begin position="125"/>
        <end position="146"/>
    </location>
</feature>